<keyword evidence="1" id="KW-0732">Signal</keyword>
<evidence type="ECO:0000313" key="2">
    <source>
        <dbReference type="Proteomes" id="UP000095281"/>
    </source>
</evidence>
<dbReference type="WBParaSite" id="MhA1_Contig326.frz3.gene16">
    <property type="protein sequence ID" value="MhA1_Contig326.frz3.gene16"/>
    <property type="gene ID" value="MhA1_Contig326.frz3.gene16"/>
</dbReference>
<reference evidence="3" key="1">
    <citation type="submission" date="2016-11" db="UniProtKB">
        <authorList>
            <consortium name="WormBaseParasite"/>
        </authorList>
    </citation>
    <scope>IDENTIFICATION</scope>
</reference>
<organism evidence="2 3">
    <name type="scientific">Meloidogyne hapla</name>
    <name type="common">Root-knot nematode worm</name>
    <dbReference type="NCBI Taxonomy" id="6305"/>
    <lineage>
        <taxon>Eukaryota</taxon>
        <taxon>Metazoa</taxon>
        <taxon>Ecdysozoa</taxon>
        <taxon>Nematoda</taxon>
        <taxon>Chromadorea</taxon>
        <taxon>Rhabditida</taxon>
        <taxon>Tylenchina</taxon>
        <taxon>Tylenchomorpha</taxon>
        <taxon>Tylenchoidea</taxon>
        <taxon>Meloidogynidae</taxon>
        <taxon>Meloidogyninae</taxon>
        <taxon>Meloidogyne</taxon>
    </lineage>
</organism>
<dbReference type="AlphaFoldDB" id="A0A1I8BMH5"/>
<dbReference type="Proteomes" id="UP000095281">
    <property type="component" value="Unplaced"/>
</dbReference>
<keyword evidence="2" id="KW-1185">Reference proteome</keyword>
<feature type="chain" id="PRO_5009315949" evidence="1">
    <location>
        <begin position="23"/>
        <end position="184"/>
    </location>
</feature>
<sequence length="184" mass="21642">MQPSFLSLLFLLFACIFNYVEGESEERRRLSDFSGNDLMIEIFKNQFLPSQRQKRLTLYPMMNIDSSSSNLNEKPKNLFFSRRQPKLFSSSFLTPNNYLNNENNFKNNFSSLKIAPSESIQICLFLRKGCEKLQRGHSNRLADFVQNLDVQEKVSNGFVLQRNKTNIKKNNIINYSTRHIRRLK</sequence>
<proteinExistence type="predicted"/>
<evidence type="ECO:0000313" key="3">
    <source>
        <dbReference type="WBParaSite" id="MhA1_Contig326.frz3.gene16"/>
    </source>
</evidence>
<evidence type="ECO:0000256" key="1">
    <source>
        <dbReference type="SAM" id="SignalP"/>
    </source>
</evidence>
<accession>A0A1I8BMH5</accession>
<protein>
    <submittedName>
        <fullName evidence="3">Uncharacterized protein</fullName>
    </submittedName>
</protein>
<name>A0A1I8BMH5_MELHA</name>
<feature type="signal peptide" evidence="1">
    <location>
        <begin position="1"/>
        <end position="22"/>
    </location>
</feature>